<keyword evidence="3" id="KW-0808">Transferase</keyword>
<organism evidence="3 4">
    <name type="scientific">Lacinutrix iliipiscaria</name>
    <dbReference type="NCBI Taxonomy" id="1230532"/>
    <lineage>
        <taxon>Bacteria</taxon>
        <taxon>Pseudomonadati</taxon>
        <taxon>Bacteroidota</taxon>
        <taxon>Flavobacteriia</taxon>
        <taxon>Flavobacteriales</taxon>
        <taxon>Flavobacteriaceae</taxon>
        <taxon>Lacinutrix</taxon>
    </lineage>
</organism>
<proteinExistence type="predicted"/>
<dbReference type="PANTHER" id="PTHR45947:SF3">
    <property type="entry name" value="SULFOQUINOVOSYL TRANSFERASE SQD2"/>
    <property type="match status" value="1"/>
</dbReference>
<accession>A0ABW5WNY9</accession>
<comment type="caution">
    <text evidence="3">The sequence shown here is derived from an EMBL/GenBank/DDBJ whole genome shotgun (WGS) entry which is preliminary data.</text>
</comment>
<feature type="domain" description="Glycosyltransferase subfamily 4-like N-terminal" evidence="2">
    <location>
        <begin position="19"/>
        <end position="175"/>
    </location>
</feature>
<evidence type="ECO:0000259" key="1">
    <source>
        <dbReference type="Pfam" id="PF00534"/>
    </source>
</evidence>
<dbReference type="InterPro" id="IPR001296">
    <property type="entry name" value="Glyco_trans_1"/>
</dbReference>
<evidence type="ECO:0000313" key="4">
    <source>
        <dbReference type="Proteomes" id="UP001597533"/>
    </source>
</evidence>
<keyword evidence="3" id="KW-0328">Glycosyltransferase</keyword>
<dbReference type="InterPro" id="IPR028098">
    <property type="entry name" value="Glyco_trans_4-like_N"/>
</dbReference>
<feature type="domain" description="Glycosyl transferase family 1" evidence="1">
    <location>
        <begin position="185"/>
        <end position="343"/>
    </location>
</feature>
<evidence type="ECO:0000313" key="3">
    <source>
        <dbReference type="EMBL" id="MFD2823341.1"/>
    </source>
</evidence>
<dbReference type="Gene3D" id="3.40.50.2000">
    <property type="entry name" value="Glycogen Phosphorylase B"/>
    <property type="match status" value="2"/>
</dbReference>
<keyword evidence="4" id="KW-1185">Reference proteome</keyword>
<protein>
    <submittedName>
        <fullName evidence="3">Glycosyltransferase family 4 protein</fullName>
        <ecNumber evidence="3">2.4.-.-</ecNumber>
    </submittedName>
</protein>
<dbReference type="InterPro" id="IPR050194">
    <property type="entry name" value="Glycosyltransferase_grp1"/>
</dbReference>
<sequence>MSVTKKNIVIVTSEFPPQPGGIGNHAYNLALYLSKNKFCVQVIADQRSENGGEEMIFDKELPFEVIRIKRYDFRFKMYVKRVAVTYKSLKQASHVIATGKFSLWNVALSSLFYKCKTLAVVHGTEVNFKTFTLKKSIDIALKKMDTVIAVSNYTKDLISHLKRHVEVIPNGIDLKKWEAKDVPELAINGNPILTTVGRVSSRKGQLNVIKQLPELIKRFPKLHYHCIGIPTEAEAFKLEARALNVYEYITFHGSLDELVLKQILKQTDVFVMLSSESETGDVEGFGIAILEANALGIPAIGSKGCGIEDAVNTGVSGVLIDSNQTSEFIKGIEQILNNKNAYQSGAKSWAEQHDWSNIIKRYITFLT</sequence>
<dbReference type="GO" id="GO:0016757">
    <property type="term" value="F:glycosyltransferase activity"/>
    <property type="evidence" value="ECO:0007669"/>
    <property type="project" value="UniProtKB-KW"/>
</dbReference>
<dbReference type="Pfam" id="PF13439">
    <property type="entry name" value="Glyco_transf_4"/>
    <property type="match status" value="1"/>
</dbReference>
<dbReference type="RefSeq" id="WP_183487036.1">
    <property type="nucleotide sequence ID" value="NZ_JBHUOV010000001.1"/>
</dbReference>
<gene>
    <name evidence="3" type="ORF">ACFS5M_06645</name>
</gene>
<dbReference type="Pfam" id="PF00534">
    <property type="entry name" value="Glycos_transf_1"/>
    <property type="match status" value="1"/>
</dbReference>
<dbReference type="CDD" id="cd03801">
    <property type="entry name" value="GT4_PimA-like"/>
    <property type="match status" value="1"/>
</dbReference>
<dbReference type="EMBL" id="JBHUOV010000001">
    <property type="protein sequence ID" value="MFD2823341.1"/>
    <property type="molecule type" value="Genomic_DNA"/>
</dbReference>
<dbReference type="Proteomes" id="UP001597533">
    <property type="component" value="Unassembled WGS sequence"/>
</dbReference>
<name>A0ABW5WNY9_9FLAO</name>
<dbReference type="SUPFAM" id="SSF53756">
    <property type="entry name" value="UDP-Glycosyltransferase/glycogen phosphorylase"/>
    <property type="match status" value="1"/>
</dbReference>
<evidence type="ECO:0000259" key="2">
    <source>
        <dbReference type="Pfam" id="PF13439"/>
    </source>
</evidence>
<dbReference type="EC" id="2.4.-.-" evidence="3"/>
<dbReference type="PANTHER" id="PTHR45947">
    <property type="entry name" value="SULFOQUINOVOSYL TRANSFERASE SQD2"/>
    <property type="match status" value="1"/>
</dbReference>
<reference evidence="4" key="1">
    <citation type="journal article" date="2019" name="Int. J. Syst. Evol. Microbiol.">
        <title>The Global Catalogue of Microorganisms (GCM) 10K type strain sequencing project: providing services to taxonomists for standard genome sequencing and annotation.</title>
        <authorList>
            <consortium name="The Broad Institute Genomics Platform"/>
            <consortium name="The Broad Institute Genome Sequencing Center for Infectious Disease"/>
            <person name="Wu L."/>
            <person name="Ma J."/>
        </authorList>
    </citation>
    <scope>NUCLEOTIDE SEQUENCE [LARGE SCALE GENOMIC DNA]</scope>
    <source>
        <strain evidence="4">KCTC 32141</strain>
    </source>
</reference>